<evidence type="ECO:0000256" key="4">
    <source>
        <dbReference type="ARBA" id="ARBA00022519"/>
    </source>
</evidence>
<feature type="domain" description="GspL periplasmic" evidence="11">
    <location>
        <begin position="183"/>
        <end position="299"/>
    </location>
</feature>
<reference evidence="12" key="1">
    <citation type="submission" date="2019-03" db="EMBL/GenBank/DDBJ databases">
        <authorList>
            <person name="Danneels B."/>
        </authorList>
    </citation>
    <scope>NUCLEOTIDE SEQUENCE</scope>
</reference>
<dbReference type="AlphaFoldDB" id="A0A484RR65"/>
<evidence type="ECO:0000256" key="1">
    <source>
        <dbReference type="ARBA" id="ARBA00004377"/>
    </source>
</evidence>
<feature type="region of interest" description="Disordered" evidence="9">
    <location>
        <begin position="330"/>
        <end position="355"/>
    </location>
</feature>
<protein>
    <submittedName>
        <fullName evidence="12">General secretion pathway protein L</fullName>
    </submittedName>
</protein>
<keyword evidence="8" id="KW-0472">Membrane</keyword>
<accession>A0A484RR65</accession>
<dbReference type="SUPFAM" id="SSF53067">
    <property type="entry name" value="Actin-like ATPase domain"/>
    <property type="match status" value="1"/>
</dbReference>
<evidence type="ECO:0000259" key="11">
    <source>
        <dbReference type="Pfam" id="PF12693"/>
    </source>
</evidence>
<gene>
    <name evidence="12" type="ORF">BRI6_2063</name>
</gene>
<keyword evidence="6" id="KW-0653">Protein transport</keyword>
<proteinExistence type="predicted"/>
<keyword evidence="3" id="KW-1003">Cell membrane</keyword>
<evidence type="ECO:0000256" key="3">
    <source>
        <dbReference type="ARBA" id="ARBA00022475"/>
    </source>
</evidence>
<keyword evidence="2" id="KW-0813">Transport</keyword>
<evidence type="ECO:0000256" key="7">
    <source>
        <dbReference type="ARBA" id="ARBA00022989"/>
    </source>
</evidence>
<dbReference type="InterPro" id="IPR024230">
    <property type="entry name" value="GspL_cyto_dom"/>
</dbReference>
<name>A0A484RR65_9ZZZZ</name>
<dbReference type="Pfam" id="PF12693">
    <property type="entry name" value="GspL_C"/>
    <property type="match status" value="1"/>
</dbReference>
<keyword evidence="5" id="KW-0812">Transmembrane</keyword>
<feature type="compositionally biased region" description="Gly residues" evidence="9">
    <location>
        <begin position="332"/>
        <end position="343"/>
    </location>
</feature>
<dbReference type="GO" id="GO:0015627">
    <property type="term" value="C:type II protein secretion system complex"/>
    <property type="evidence" value="ECO:0007669"/>
    <property type="project" value="InterPro"/>
</dbReference>
<dbReference type="Pfam" id="PF05134">
    <property type="entry name" value="T2SSL"/>
    <property type="match status" value="1"/>
</dbReference>
<feature type="compositionally biased region" description="Polar residues" evidence="9">
    <location>
        <begin position="345"/>
        <end position="355"/>
    </location>
</feature>
<evidence type="ECO:0000256" key="9">
    <source>
        <dbReference type="SAM" id="MobiDB-lite"/>
    </source>
</evidence>
<feature type="domain" description="GspL cytoplasmic actin-ATPase-like" evidence="10">
    <location>
        <begin position="35"/>
        <end position="145"/>
    </location>
</feature>
<keyword evidence="4" id="KW-0997">Cell inner membrane</keyword>
<keyword evidence="7" id="KW-1133">Transmembrane helix</keyword>
<dbReference type="InterPro" id="IPR043129">
    <property type="entry name" value="ATPase_NBD"/>
</dbReference>
<dbReference type="GO" id="GO:0015628">
    <property type="term" value="P:protein secretion by the type II secretion system"/>
    <property type="evidence" value="ECO:0007669"/>
    <property type="project" value="InterPro"/>
</dbReference>
<comment type="subcellular location">
    <subcellularLocation>
        <location evidence="1">Cell inner membrane</location>
        <topology evidence="1">Single-pass membrane protein</topology>
    </subcellularLocation>
</comment>
<dbReference type="NCBIfam" id="TIGR01709">
    <property type="entry name" value="typeII_sec_gspL"/>
    <property type="match status" value="1"/>
</dbReference>
<evidence type="ECO:0000313" key="12">
    <source>
        <dbReference type="EMBL" id="VFR52792.1"/>
    </source>
</evidence>
<evidence type="ECO:0000259" key="10">
    <source>
        <dbReference type="Pfam" id="PF05134"/>
    </source>
</evidence>
<dbReference type="Gene3D" id="3.30.420.380">
    <property type="match status" value="1"/>
</dbReference>
<evidence type="ECO:0000256" key="5">
    <source>
        <dbReference type="ARBA" id="ARBA00022692"/>
    </source>
</evidence>
<dbReference type="GO" id="GO:0005886">
    <property type="term" value="C:plasma membrane"/>
    <property type="evidence" value="ECO:0007669"/>
    <property type="project" value="UniProtKB-SubCell"/>
</dbReference>
<dbReference type="GO" id="GO:0009276">
    <property type="term" value="C:Gram-negative-bacterium-type cell wall"/>
    <property type="evidence" value="ECO:0007669"/>
    <property type="project" value="InterPro"/>
</dbReference>
<organism evidence="12">
    <name type="scientific">plant metagenome</name>
    <dbReference type="NCBI Taxonomy" id="1297885"/>
    <lineage>
        <taxon>unclassified sequences</taxon>
        <taxon>metagenomes</taxon>
        <taxon>organismal metagenomes</taxon>
    </lineage>
</organism>
<dbReference type="EMBL" id="CAADII010000003">
    <property type="protein sequence ID" value="VFR52792.1"/>
    <property type="molecule type" value="Genomic_DNA"/>
</dbReference>
<dbReference type="InterPro" id="IPR007812">
    <property type="entry name" value="T2SS_protein-GspL"/>
</dbReference>
<sequence>MKTVMRLALPPLGSLAAATPVAYALLGRDRRVLRADALPLEELAPLARGHRVEAVLHPADTVVTDLVVPPVPRRQMATAVAAMIEPLTLSSVQDLAVGHTAREADGRVAVAWTDKAQLARAWRQLSDAGLSVHALLPTAAVLPNDDARPELPLSLPADARWQGAARRWSLALPALRPAAAPLTRWHGPLRWAAAAAVIWLVGLNLHASQLRQEAAQLRTAMQQQVRQAFPDIPVVVDPVKQATQRRDSLRAAQGTASENDFLPLALSAAKLLPPNAQRLAGLRYDKGTLDLTLLDDEGETAAPDAAPVKQAAALGLALSRTETGWRIARAGSGAGTHDAGGNGSPRIQIQQGGRP</sequence>
<evidence type="ECO:0000256" key="2">
    <source>
        <dbReference type="ARBA" id="ARBA00022448"/>
    </source>
</evidence>
<evidence type="ECO:0000256" key="8">
    <source>
        <dbReference type="ARBA" id="ARBA00023136"/>
    </source>
</evidence>
<dbReference type="InterPro" id="IPR025691">
    <property type="entry name" value="GspL_pp_dom"/>
</dbReference>
<evidence type="ECO:0000256" key="6">
    <source>
        <dbReference type="ARBA" id="ARBA00022927"/>
    </source>
</evidence>